<accession>A0ACC0WM10</accession>
<sequence>MQDVNGVRTPNGDEFEDELLKEHPLPPKHESSENPSPLTYAFPCAVVWWKYLANFPSCADRDASTVPDQAYNRICNTGDIVMIESEVASAGADPSPFWGSKSPILGALDALENGFCHPQ</sequence>
<dbReference type="Proteomes" id="UP001163321">
    <property type="component" value="Chromosome 12"/>
</dbReference>
<gene>
    <name evidence="1" type="ORF">PsorP6_011852</name>
</gene>
<evidence type="ECO:0000313" key="2">
    <source>
        <dbReference type="Proteomes" id="UP001163321"/>
    </source>
</evidence>
<evidence type="ECO:0000313" key="1">
    <source>
        <dbReference type="EMBL" id="KAI9919070.1"/>
    </source>
</evidence>
<dbReference type="EMBL" id="CM047591">
    <property type="protein sequence ID" value="KAI9919070.1"/>
    <property type="molecule type" value="Genomic_DNA"/>
</dbReference>
<organism evidence="1 2">
    <name type="scientific">Peronosclerospora sorghi</name>
    <dbReference type="NCBI Taxonomy" id="230839"/>
    <lineage>
        <taxon>Eukaryota</taxon>
        <taxon>Sar</taxon>
        <taxon>Stramenopiles</taxon>
        <taxon>Oomycota</taxon>
        <taxon>Peronosporomycetes</taxon>
        <taxon>Peronosporales</taxon>
        <taxon>Peronosporaceae</taxon>
        <taxon>Peronosclerospora</taxon>
    </lineage>
</organism>
<proteinExistence type="predicted"/>
<keyword evidence="2" id="KW-1185">Reference proteome</keyword>
<name>A0ACC0WM10_9STRA</name>
<reference evidence="1 2" key="1">
    <citation type="journal article" date="2022" name="bioRxiv">
        <title>The genome of the oomycete Peronosclerospora sorghi, a cosmopolitan pathogen of maize and sorghum, is inflated with dispersed pseudogenes.</title>
        <authorList>
            <person name="Fletcher K."/>
            <person name="Martin F."/>
            <person name="Isakeit T."/>
            <person name="Cavanaugh K."/>
            <person name="Magill C."/>
            <person name="Michelmore R."/>
        </authorList>
    </citation>
    <scope>NUCLEOTIDE SEQUENCE [LARGE SCALE GENOMIC DNA]</scope>
    <source>
        <strain evidence="1">P6</strain>
    </source>
</reference>
<protein>
    <submittedName>
        <fullName evidence="1">Uncharacterized protein</fullName>
    </submittedName>
</protein>
<comment type="caution">
    <text evidence="1">The sequence shown here is derived from an EMBL/GenBank/DDBJ whole genome shotgun (WGS) entry which is preliminary data.</text>
</comment>